<evidence type="ECO:0000256" key="4">
    <source>
        <dbReference type="ARBA" id="ARBA00023054"/>
    </source>
</evidence>
<evidence type="ECO:0000256" key="6">
    <source>
        <dbReference type="SAM" id="Coils"/>
    </source>
</evidence>
<dbReference type="GO" id="GO:0005524">
    <property type="term" value="F:ATP binding"/>
    <property type="evidence" value="ECO:0007669"/>
    <property type="project" value="UniProtKB-KW"/>
</dbReference>
<dbReference type="GO" id="GO:0005874">
    <property type="term" value="C:microtubule"/>
    <property type="evidence" value="ECO:0007669"/>
    <property type="project" value="UniProtKB-KW"/>
</dbReference>
<evidence type="ECO:0000313" key="8">
    <source>
        <dbReference type="EMBL" id="THD25240.1"/>
    </source>
</evidence>
<name>A0A4E0S1Y0_FASHE</name>
<evidence type="ECO:0000256" key="3">
    <source>
        <dbReference type="ARBA" id="ARBA00022840"/>
    </source>
</evidence>
<feature type="coiled-coil region" evidence="6">
    <location>
        <begin position="861"/>
        <end position="948"/>
    </location>
</feature>
<feature type="region of interest" description="Disordered" evidence="7">
    <location>
        <begin position="62"/>
        <end position="130"/>
    </location>
</feature>
<evidence type="ECO:0000256" key="2">
    <source>
        <dbReference type="ARBA" id="ARBA00022741"/>
    </source>
</evidence>
<keyword evidence="1" id="KW-0493">Microtubule</keyword>
<feature type="coiled-coil region" evidence="6">
    <location>
        <begin position="445"/>
        <end position="525"/>
    </location>
</feature>
<organism evidence="8 9">
    <name type="scientific">Fasciola hepatica</name>
    <name type="common">Liver fluke</name>
    <dbReference type="NCBI Taxonomy" id="6192"/>
    <lineage>
        <taxon>Eukaryota</taxon>
        <taxon>Metazoa</taxon>
        <taxon>Spiralia</taxon>
        <taxon>Lophotrochozoa</taxon>
        <taxon>Platyhelminthes</taxon>
        <taxon>Trematoda</taxon>
        <taxon>Digenea</taxon>
        <taxon>Plagiorchiida</taxon>
        <taxon>Echinostomata</taxon>
        <taxon>Echinostomatoidea</taxon>
        <taxon>Fasciolidae</taxon>
        <taxon>Fasciola</taxon>
    </lineage>
</organism>
<evidence type="ECO:0000256" key="7">
    <source>
        <dbReference type="SAM" id="MobiDB-lite"/>
    </source>
</evidence>
<keyword evidence="5" id="KW-0505">Motor protein</keyword>
<dbReference type="InterPro" id="IPR044986">
    <property type="entry name" value="KIF15/KIN-12"/>
</dbReference>
<dbReference type="Proteomes" id="UP000230066">
    <property type="component" value="Unassembled WGS sequence"/>
</dbReference>
<feature type="compositionally biased region" description="Polar residues" evidence="7">
    <location>
        <begin position="1018"/>
        <end position="1047"/>
    </location>
</feature>
<sequence>MFMRTSFFKNFRKETEYTDRSDIHSMGSLCVSPGKPSLWGSLDDSEASTSCDIDEDVYFPDETFSIHNSDNGESGKPNSNALSGKDNFRKDINKPNNGVDLRKGLLTNPPEKVLEESEVNENRLLSSPPPSKFSLHACESQASPMLSFLKKKAITLKPTSPETKSEIRSVSPIILSAKCDVSSTAHFNDVTQSSPDTVHRMQTETKYEPVKSTLDENNDKMESPNRLTLLYQCMREETGKLKRLGAQTQLQLNDKDLELRKAKSTIESLRRSNLEFQMSLENLSLKYKNEVQYRTKASEDLSKIQDESRTISYKVQEFQGLATKGKRNVQTSIEVMEKYKNTFVFLTEMKQLYEEIAKGIKLQEEKMTDIIQQKNHEISETRRENCNLKESLIEHKERIDRMTKEMSTEKEQFRNDFLRLSSEIDHLGTISAESSTALKDAKIEVRRLDHLAKQQDSKIQELEGELEETKRNMKDKESKVQLFEEQNQCMKNEIKSMNEEISQLRKQASEEIKCLNSEVARKRKLEENICALMEEIRKIRDRNASDNQRFQEKLGMTVIQIQALKQMSNSLFQDGYTHMNELQDDLLLQKEISLISEQNLILQSKEIEALQAELSRISQSLTNTENEIKKYELLTQELKIENEFKDTKIARLENQLATEKHRTLDYKAETEDMKGKQRELLQQIETKCNIEATIQSELNNYKVTNEKLQNERDQHIKALEKSKNDLSEMEKNLAEIKRKYEESREEAADLYSKTMKYDTAIENGSMKIAQLNQIISDLTVQLEYSRQELAAQKLKEKNLQEEINIKETEKLEMAKSFELMQEKTAKMSDKTREIALGEKDNEIKALRMELESRNTERGTERRKLEKKLSDAVGQVGELKEQTKRLAQEKRELAKTLTVTEKKLTNLEKEILLKLEVQIGDQQKKLSANEMELEHLRKTEEEYKEFQHQVYANSPPASSQLPEDIGMKVTQTPKSPALSVRLHSMKTPRSILKQPGSASKRRRVFFAAQSEKTQEDDSSVMSQVNSDEDNAQCSKPSTFPCSFDTPKSTVRRLPSPERITNIRKTPRKSGSKVMEMKTKKTVAKESADWFECDKLFSVGLED</sequence>
<dbReference type="PANTHER" id="PTHR37739:SF16">
    <property type="entry name" value="KINESIN-LIKE PROTEIN"/>
    <property type="match status" value="1"/>
</dbReference>
<keyword evidence="3" id="KW-0067">ATP-binding</keyword>
<feature type="coiled-coil region" evidence="6">
    <location>
        <begin position="607"/>
        <end position="753"/>
    </location>
</feature>
<dbReference type="AlphaFoldDB" id="A0A4E0S1Y0"/>
<feature type="compositionally biased region" description="Polar residues" evidence="7">
    <location>
        <begin position="65"/>
        <end position="82"/>
    </location>
</feature>
<feature type="region of interest" description="Disordered" evidence="7">
    <location>
        <begin position="1008"/>
        <end position="1051"/>
    </location>
</feature>
<comment type="caution">
    <text evidence="8">The sequence shown here is derived from an EMBL/GenBank/DDBJ whole genome shotgun (WGS) entry which is preliminary data.</text>
</comment>
<gene>
    <name evidence="8" type="ORF">D915_004084</name>
</gene>
<evidence type="ECO:0000313" key="9">
    <source>
        <dbReference type="Proteomes" id="UP000230066"/>
    </source>
</evidence>
<dbReference type="PANTHER" id="PTHR37739">
    <property type="entry name" value="KINESIN-LIKE PROTEIN KIN-12D"/>
    <property type="match status" value="1"/>
</dbReference>
<keyword evidence="4 6" id="KW-0175">Coiled coil</keyword>
<evidence type="ECO:0000256" key="5">
    <source>
        <dbReference type="ARBA" id="ARBA00023175"/>
    </source>
</evidence>
<accession>A0A4E0S1Y0</accession>
<keyword evidence="2" id="KW-0547">Nucleotide-binding</keyword>
<evidence type="ECO:0000256" key="1">
    <source>
        <dbReference type="ARBA" id="ARBA00022701"/>
    </source>
</evidence>
<proteinExistence type="predicted"/>
<keyword evidence="9" id="KW-1185">Reference proteome</keyword>
<feature type="coiled-coil region" evidence="6">
    <location>
        <begin position="782"/>
        <end position="811"/>
    </location>
</feature>
<dbReference type="EMBL" id="JXXN02001227">
    <property type="protein sequence ID" value="THD25240.1"/>
    <property type="molecule type" value="Genomic_DNA"/>
</dbReference>
<protein>
    <submittedName>
        <fullName evidence="8">Uncharacterized protein</fullName>
    </submittedName>
</protein>
<reference evidence="8" key="1">
    <citation type="submission" date="2019-03" db="EMBL/GenBank/DDBJ databases">
        <title>Improved annotation for the trematode Fasciola hepatica.</title>
        <authorList>
            <person name="Choi Y.-J."/>
            <person name="Martin J."/>
            <person name="Mitreva M."/>
        </authorList>
    </citation>
    <scope>NUCLEOTIDE SEQUENCE [LARGE SCALE GENOMIC DNA]</scope>
</reference>